<dbReference type="GO" id="GO:0005773">
    <property type="term" value="C:vacuole"/>
    <property type="evidence" value="ECO:0007669"/>
    <property type="project" value="GOC"/>
</dbReference>
<reference evidence="2" key="1">
    <citation type="journal article" date="2016" name="Nat. Genet.">
        <title>The genome sequences of Arachis duranensis and Arachis ipaensis, the diploid ancestors of cultivated peanut.</title>
        <authorList>
            <person name="Bertioli D.J."/>
            <person name="Cannon S.B."/>
            <person name="Froenicke L."/>
            <person name="Huang G."/>
            <person name="Farmer A.D."/>
            <person name="Cannon E.K."/>
            <person name="Liu X."/>
            <person name="Gao D."/>
            <person name="Clevenger J."/>
            <person name="Dash S."/>
            <person name="Ren L."/>
            <person name="Moretzsohn M.C."/>
            <person name="Shirasawa K."/>
            <person name="Huang W."/>
            <person name="Vidigal B."/>
            <person name="Abernathy B."/>
            <person name="Chu Y."/>
            <person name="Niederhuth C.E."/>
            <person name="Umale P."/>
            <person name="Araujo A.C."/>
            <person name="Kozik A."/>
            <person name="Kim K.D."/>
            <person name="Burow M.D."/>
            <person name="Varshney R.K."/>
            <person name="Wang X."/>
            <person name="Zhang X."/>
            <person name="Barkley N."/>
            <person name="Guimaraes P.M."/>
            <person name="Isobe S."/>
            <person name="Guo B."/>
            <person name="Liao B."/>
            <person name="Stalker H.T."/>
            <person name="Schmitz R.J."/>
            <person name="Scheffler B.E."/>
            <person name="Leal-Bertioli S.C."/>
            <person name="Xun X."/>
            <person name="Jackson S.A."/>
            <person name="Michelmore R."/>
            <person name="Ozias-Akins P."/>
        </authorList>
    </citation>
    <scope>NUCLEOTIDE SEQUENCE [LARGE SCALE GENOMIC DNA]</scope>
    <source>
        <strain evidence="2">cv. V14167</strain>
    </source>
</reference>
<name>A0A9C6TWN9_ARADU</name>
<dbReference type="Gene3D" id="3.40.50.1460">
    <property type="match status" value="1"/>
</dbReference>
<proteinExistence type="inferred from homology"/>
<dbReference type="PANTHER" id="PTHR12000">
    <property type="entry name" value="HEMOGLOBINASE FAMILY MEMBER"/>
    <property type="match status" value="1"/>
</dbReference>
<dbReference type="GeneID" id="107489415"/>
<dbReference type="InterPro" id="IPR001096">
    <property type="entry name" value="Peptidase_C13"/>
</dbReference>
<protein>
    <submittedName>
        <fullName evidence="3">Vacuolar-processing enzyme-like</fullName>
    </submittedName>
</protein>
<dbReference type="KEGG" id="adu:107489415"/>
<comment type="similarity">
    <text evidence="1">Belongs to the peptidase C13 family.</text>
</comment>
<dbReference type="RefSeq" id="XP_052118464.1">
    <property type="nucleotide sequence ID" value="XM_052262504.1"/>
</dbReference>
<organism evidence="2 3">
    <name type="scientific">Arachis duranensis</name>
    <name type="common">Wild peanut</name>
    <dbReference type="NCBI Taxonomy" id="130453"/>
    <lineage>
        <taxon>Eukaryota</taxon>
        <taxon>Viridiplantae</taxon>
        <taxon>Streptophyta</taxon>
        <taxon>Embryophyta</taxon>
        <taxon>Tracheophyta</taxon>
        <taxon>Spermatophyta</taxon>
        <taxon>Magnoliopsida</taxon>
        <taxon>eudicotyledons</taxon>
        <taxon>Gunneridae</taxon>
        <taxon>Pentapetalae</taxon>
        <taxon>rosids</taxon>
        <taxon>fabids</taxon>
        <taxon>Fabales</taxon>
        <taxon>Fabaceae</taxon>
        <taxon>Papilionoideae</taxon>
        <taxon>50 kb inversion clade</taxon>
        <taxon>dalbergioids sensu lato</taxon>
        <taxon>Dalbergieae</taxon>
        <taxon>Pterocarpus clade</taxon>
        <taxon>Arachis</taxon>
    </lineage>
</organism>
<dbReference type="Gene3D" id="1.10.132.130">
    <property type="match status" value="1"/>
</dbReference>
<dbReference type="SMR" id="A0A9C6TWN9"/>
<accession>A0A9C6TWN9</accession>
<dbReference type="AlphaFoldDB" id="A0A9C6TWN9"/>
<keyword evidence="2" id="KW-1185">Reference proteome</keyword>
<dbReference type="GO" id="GO:0051603">
    <property type="term" value="P:proteolysis involved in protein catabolic process"/>
    <property type="evidence" value="ECO:0007669"/>
    <property type="project" value="TreeGrafter"/>
</dbReference>
<dbReference type="PANTHER" id="PTHR12000:SF42">
    <property type="entry name" value="LEGUMAIN"/>
    <property type="match status" value="1"/>
</dbReference>
<sequence>MYKARLNLRKETLQQQYQSVEERTSNYNNYAIGSRVIEYGDTKIKAVKLSLFEGFDPASTNFSPNNNILPPQTSIEVVNQRDAYLFFIWQRYKILEHETEEKAQALKEITEMVNHRNHIDGSVKLIGTSLFSVPEVKQ</sequence>
<evidence type="ECO:0000256" key="1">
    <source>
        <dbReference type="ARBA" id="ARBA00009941"/>
    </source>
</evidence>
<dbReference type="GO" id="GO:0006624">
    <property type="term" value="P:vacuolar protein processing"/>
    <property type="evidence" value="ECO:0007669"/>
    <property type="project" value="TreeGrafter"/>
</dbReference>
<gene>
    <name evidence="3" type="primary">LOC107489415</name>
</gene>
<dbReference type="GO" id="GO:0004197">
    <property type="term" value="F:cysteine-type endopeptidase activity"/>
    <property type="evidence" value="ECO:0007669"/>
    <property type="project" value="TreeGrafter"/>
</dbReference>
<dbReference type="Proteomes" id="UP000515211">
    <property type="component" value="Chromosome 5"/>
</dbReference>
<evidence type="ECO:0000313" key="2">
    <source>
        <dbReference type="Proteomes" id="UP000515211"/>
    </source>
</evidence>
<reference evidence="3" key="2">
    <citation type="submission" date="2025-08" db="UniProtKB">
        <authorList>
            <consortium name="RefSeq"/>
        </authorList>
    </citation>
    <scope>IDENTIFICATION</scope>
    <source>
        <tissue evidence="3">Whole plant</tissue>
    </source>
</reference>
<dbReference type="InterPro" id="IPR046427">
    <property type="entry name" value="Legumain_prodom_sf"/>
</dbReference>
<evidence type="ECO:0000313" key="3">
    <source>
        <dbReference type="RefSeq" id="XP_052118464.1"/>
    </source>
</evidence>